<dbReference type="Pfam" id="PF22936">
    <property type="entry name" value="Pol_BBD"/>
    <property type="match status" value="1"/>
</dbReference>
<dbReference type="PANTHER" id="PTHR47481">
    <property type="match status" value="1"/>
</dbReference>
<dbReference type="Proteomes" id="UP001188597">
    <property type="component" value="Unassembled WGS sequence"/>
</dbReference>
<dbReference type="InterPro" id="IPR054722">
    <property type="entry name" value="PolX-like_BBD"/>
</dbReference>
<proteinExistence type="predicted"/>
<sequence length="320" mass="36267">MERLLVLDGDWDAREFGCGELAATTDLMLEYMDFFLGGDEKRIDLPPLLHQKFPLCLPFGAFQAIGTIKKLNDHNYSSWQTLMQSYLEGQELWELIGGNETAPLASTGTHEATLRKWKSRAGKALYVIKASVEENILKQIKNAKTPKEAWDILAFRYSKKNEMRLQYLENELMGIKQGGMPINQYFTKKRSVEGNVATSTDHEEGVNSEEEWDAQASVAISERIDKEEEEIDFDQRDLEDLNSSHKIAEDNTIKQALAATFPEEVNYSIDWIVDFGCSNHMTSDKEKVKSMSEYKGDRVVVTTNNSRLAIAHIGKAMIAP</sequence>
<comment type="caution">
    <text evidence="2">The sequence shown here is derived from an EMBL/GenBank/DDBJ whole genome shotgun (WGS) entry which is preliminary data.</text>
</comment>
<evidence type="ECO:0000313" key="2">
    <source>
        <dbReference type="EMBL" id="KAK3030126.1"/>
    </source>
</evidence>
<reference evidence="2" key="1">
    <citation type="submission" date="2022-12" db="EMBL/GenBank/DDBJ databases">
        <title>Draft genome assemblies for two species of Escallonia (Escalloniales).</title>
        <authorList>
            <person name="Chanderbali A."/>
            <person name="Dervinis C."/>
            <person name="Anghel I."/>
            <person name="Soltis D."/>
            <person name="Soltis P."/>
            <person name="Zapata F."/>
        </authorList>
    </citation>
    <scope>NUCLEOTIDE SEQUENCE</scope>
    <source>
        <strain evidence="2">UCBG64.0493</strain>
        <tissue evidence="2">Leaf</tissue>
    </source>
</reference>
<keyword evidence="3" id="KW-1185">Reference proteome</keyword>
<protein>
    <recommendedName>
        <fullName evidence="1">Retrovirus-related Pol polyprotein from transposon TNT 1-94-like beta-barrel domain-containing protein</fullName>
    </recommendedName>
</protein>
<evidence type="ECO:0000313" key="3">
    <source>
        <dbReference type="Proteomes" id="UP001188597"/>
    </source>
</evidence>
<dbReference type="AlphaFoldDB" id="A0AA88WLL9"/>
<dbReference type="PANTHER" id="PTHR47481:SF36">
    <property type="entry name" value="CCHC-TYPE DOMAIN-CONTAINING PROTEIN"/>
    <property type="match status" value="1"/>
</dbReference>
<gene>
    <name evidence="2" type="ORF">RJ639_038875</name>
</gene>
<dbReference type="EMBL" id="JAVXUP010000351">
    <property type="protein sequence ID" value="KAK3030126.1"/>
    <property type="molecule type" value="Genomic_DNA"/>
</dbReference>
<dbReference type="Pfam" id="PF14223">
    <property type="entry name" value="Retrotran_gag_2"/>
    <property type="match status" value="1"/>
</dbReference>
<evidence type="ECO:0000259" key="1">
    <source>
        <dbReference type="Pfam" id="PF22936"/>
    </source>
</evidence>
<feature type="domain" description="Retrovirus-related Pol polyprotein from transposon TNT 1-94-like beta-barrel" evidence="1">
    <location>
        <begin position="271"/>
        <end position="318"/>
    </location>
</feature>
<accession>A0AA88WLL9</accession>
<organism evidence="2 3">
    <name type="scientific">Escallonia herrerae</name>
    <dbReference type="NCBI Taxonomy" id="1293975"/>
    <lineage>
        <taxon>Eukaryota</taxon>
        <taxon>Viridiplantae</taxon>
        <taxon>Streptophyta</taxon>
        <taxon>Embryophyta</taxon>
        <taxon>Tracheophyta</taxon>
        <taxon>Spermatophyta</taxon>
        <taxon>Magnoliopsida</taxon>
        <taxon>eudicotyledons</taxon>
        <taxon>Gunneridae</taxon>
        <taxon>Pentapetalae</taxon>
        <taxon>asterids</taxon>
        <taxon>campanulids</taxon>
        <taxon>Escalloniales</taxon>
        <taxon>Escalloniaceae</taxon>
        <taxon>Escallonia</taxon>
    </lineage>
</organism>
<name>A0AA88WLL9_9ASTE</name>